<accession>A0ABQ4L2A4</accession>
<keyword evidence="2" id="KW-1185">Reference proteome</keyword>
<evidence type="ECO:0008006" key="3">
    <source>
        <dbReference type="Google" id="ProtNLM"/>
    </source>
</evidence>
<reference evidence="1 2" key="1">
    <citation type="submission" date="2021-03" db="EMBL/GenBank/DDBJ databases">
        <title>Antimicrobial resistance genes in bacteria isolated from Japanese honey, and their potential for conferring macrolide and lincosamide resistance in the American foulbrood pathogen Paenibacillus larvae.</title>
        <authorList>
            <person name="Okamoto M."/>
            <person name="Kumagai M."/>
            <person name="Kanamori H."/>
            <person name="Takamatsu D."/>
        </authorList>
    </citation>
    <scope>NUCLEOTIDE SEQUENCE [LARGE SCALE GENOMIC DNA]</scope>
    <source>
        <strain evidence="1 2">J6TS1</strain>
    </source>
</reference>
<organism evidence="1 2">
    <name type="scientific">Siminovitchia terrae</name>
    <name type="common">Bacillus terrae</name>
    <dbReference type="NCBI Taxonomy" id="1914933"/>
    <lineage>
        <taxon>Bacteria</taxon>
        <taxon>Bacillati</taxon>
        <taxon>Bacillota</taxon>
        <taxon>Bacilli</taxon>
        <taxon>Bacillales</taxon>
        <taxon>Bacillaceae</taxon>
        <taxon>Siminovitchia</taxon>
    </lineage>
</organism>
<dbReference type="EMBL" id="BORJ01000012">
    <property type="protein sequence ID" value="GIN98127.1"/>
    <property type="molecule type" value="Genomic_DNA"/>
</dbReference>
<sequence length="138" mass="16476">MNYAIYFDESNKLDQPNSGYSYYGALGARAYTIEHLVNNIKQQNEKIKTRREMHFVNYTSDTDFEKYFKNLNVALMQDVNINLMIVNNEDAKRIAEKMNASMSELRELFYHFLTEDSHFKEYKGRSPMSKWEMNVSRR</sequence>
<protein>
    <recommendedName>
        <fullName evidence="3">DUF3800 domain-containing protein</fullName>
    </recommendedName>
</protein>
<gene>
    <name evidence="1" type="ORF">J6TS1_39970</name>
</gene>
<dbReference type="RefSeq" id="WP_213021249.1">
    <property type="nucleotide sequence ID" value="NZ_BORJ01000012.1"/>
</dbReference>
<name>A0ABQ4L2A4_SIMTE</name>
<proteinExistence type="predicted"/>
<dbReference type="Proteomes" id="UP000680670">
    <property type="component" value="Unassembled WGS sequence"/>
</dbReference>
<evidence type="ECO:0000313" key="2">
    <source>
        <dbReference type="Proteomes" id="UP000680670"/>
    </source>
</evidence>
<comment type="caution">
    <text evidence="1">The sequence shown here is derived from an EMBL/GenBank/DDBJ whole genome shotgun (WGS) entry which is preliminary data.</text>
</comment>
<evidence type="ECO:0000313" key="1">
    <source>
        <dbReference type="EMBL" id="GIN98127.1"/>
    </source>
</evidence>